<name>A0A6A5ZCN2_9PLEO</name>
<feature type="region of interest" description="Disordered" evidence="4">
    <location>
        <begin position="421"/>
        <end position="542"/>
    </location>
</feature>
<feature type="compositionally biased region" description="Acidic residues" evidence="4">
    <location>
        <begin position="638"/>
        <end position="666"/>
    </location>
</feature>
<feature type="compositionally biased region" description="Basic and acidic residues" evidence="4">
    <location>
        <begin position="1275"/>
        <end position="1292"/>
    </location>
</feature>
<dbReference type="PANTHER" id="PTHR14396:SF10">
    <property type="entry name" value="CLASPIN"/>
    <property type="match status" value="1"/>
</dbReference>
<feature type="compositionally biased region" description="Basic and acidic residues" evidence="4">
    <location>
        <begin position="460"/>
        <end position="469"/>
    </location>
</feature>
<feature type="region of interest" description="Disordered" evidence="4">
    <location>
        <begin position="979"/>
        <end position="1033"/>
    </location>
</feature>
<feature type="compositionally biased region" description="Basic and acidic residues" evidence="4">
    <location>
        <begin position="979"/>
        <end position="988"/>
    </location>
</feature>
<feature type="region of interest" description="Disordered" evidence="4">
    <location>
        <begin position="811"/>
        <end position="888"/>
    </location>
</feature>
<feature type="compositionally biased region" description="Basic and acidic residues" evidence="4">
    <location>
        <begin position="514"/>
        <end position="542"/>
    </location>
</feature>
<evidence type="ECO:0000256" key="1">
    <source>
        <dbReference type="ARBA" id="ARBA00004123"/>
    </source>
</evidence>
<evidence type="ECO:0000256" key="3">
    <source>
        <dbReference type="ARBA" id="ARBA00023242"/>
    </source>
</evidence>
<accession>A0A6A5ZCN2</accession>
<evidence type="ECO:0000256" key="4">
    <source>
        <dbReference type="SAM" id="MobiDB-lite"/>
    </source>
</evidence>
<feature type="compositionally biased region" description="Low complexity" evidence="4">
    <location>
        <begin position="1241"/>
        <end position="1256"/>
    </location>
</feature>
<sequence>MALEDLLSSQNEAENPIDASSPPAAPATNVNGLSKLAGSDSEPDNDDAPVQIPRNKLIARLQPQLSADDESGSEEDDQEGKEDEQDGLDAYARLKKELMSRIDPKQQDTNVQPASIPNEQSSSDEDEDEDDMPVRSNKARKLVPREEKSISPRSSPPPRMQSRQPSPGLFVSPHISPVKNARRRSAVGSDSDASSEQPANKDLEERVKRIRAERRAKQQEEEEKRRKYNETQQKQGVESDSDPDGENGRRLTQQSRPTRKAGKKALQEMAREQQRISRNMQLTHQAKTKKRYGTKDLFSKLGFVQVDSEILPAPIALPTPDASSAMASSDAEGNQCHDTPPTSPPSQDDIVDKDVTMTGIETADAMGDAQGTGVVPTLLESQPTSPVPARTDKGKGRAPEFQHLPVNPLVAHAHVSLPSTMAKAVSKPSKPAKTNMIELSDSEEERTAQRRKSRFPVFDRMPEKKKRESTSLLHLRHLAHLTSPGKRGPKGKPSMNVTELQFSLAQKARQQAQKAREEKIEELRRRGIHVETEEEREKHQLEIEDMVAQLEKARQEDLKLRKLERDEAKKGGETGDGLVSSDESDDDYVGSGDEVAAEPDELAEEEDVDLSGSEEDEDDADDEEEVDDEEAAQRPNDLFDDEADDDEDENGDEEEFMDAGEENDDDAPVRNYAIKRKRQIVLDEDEDSETEGQKQPAPLPEPLQEATQEDGMAAAFGFNNIGATLGLTQMFAGTMANMGTESQNAHPLDKEPEQDSIDFLRSLPDTQPSGMFSATPDLQVPNSQAQATQQDESQVSRFDFGISQLIETSPAFSRTQISQLPEPTQDAGLELSRSPVGLAPPPSTIDTVMMPITESPVVKKKGRLQRRTVIDDEESESAQDEVASVHDNEETVVARKSGDAFAVMKKAAKKKAVVDNFNKKTSWAKDVVEEQAEESEDEYAGIGGASDDDSGVEDEEMAKMIDSQDVKVDERKLAAFWAEKDKAQDEKQVNQLYKDLMNGDLRRRRGGDGFDMSDSEDEAEQRRRKKQQDFRKMTNALLADERVGKLAENPKSAAFFKAIADHEDDPDYDFMDAPDMDVDMEASQSQAKEDPASQEGNEDITVPDSQTTDTMPAPINPLKRKSTDSQDKENRPPPNMRRTAPSDNLVRKPMTFADVQHSISELVEDPRMIIPDSQVSDSDSELEITDAPIKPTRKPVIDRLTLSRTSILSESSSGNLAFHAPTSGAHQPGFKVPSLIRRATSNLSAASSTTNSGASTPIEGAVRRGGTGKSNIHAQAREAERRALLEKSDKRRKDSLKKMVGKARGKRSVLGGLDGGFE</sequence>
<feature type="region of interest" description="Disordered" evidence="4">
    <location>
        <begin position="376"/>
        <end position="401"/>
    </location>
</feature>
<feature type="compositionally biased region" description="Basic and acidic residues" evidence="4">
    <location>
        <begin position="390"/>
        <end position="400"/>
    </location>
</feature>
<protein>
    <submittedName>
        <fullName evidence="6">MRC1-like domain-containing protein</fullName>
    </submittedName>
</protein>
<reference evidence="6" key="1">
    <citation type="journal article" date="2020" name="Stud. Mycol.">
        <title>101 Dothideomycetes genomes: a test case for predicting lifestyles and emergence of pathogens.</title>
        <authorList>
            <person name="Haridas S."/>
            <person name="Albert R."/>
            <person name="Binder M."/>
            <person name="Bloem J."/>
            <person name="Labutti K."/>
            <person name="Salamov A."/>
            <person name="Andreopoulos B."/>
            <person name="Baker S."/>
            <person name="Barry K."/>
            <person name="Bills G."/>
            <person name="Bluhm B."/>
            <person name="Cannon C."/>
            <person name="Castanera R."/>
            <person name="Culley D."/>
            <person name="Daum C."/>
            <person name="Ezra D."/>
            <person name="Gonzalez J."/>
            <person name="Henrissat B."/>
            <person name="Kuo A."/>
            <person name="Liang C."/>
            <person name="Lipzen A."/>
            <person name="Lutzoni F."/>
            <person name="Magnuson J."/>
            <person name="Mondo S."/>
            <person name="Nolan M."/>
            <person name="Ohm R."/>
            <person name="Pangilinan J."/>
            <person name="Park H.-J."/>
            <person name="Ramirez L."/>
            <person name="Alfaro M."/>
            <person name="Sun H."/>
            <person name="Tritt A."/>
            <person name="Yoshinaga Y."/>
            <person name="Zwiers L.-H."/>
            <person name="Turgeon B."/>
            <person name="Goodwin S."/>
            <person name="Spatafora J."/>
            <person name="Crous P."/>
            <person name="Grigoriev I."/>
        </authorList>
    </citation>
    <scope>NUCLEOTIDE SEQUENCE</scope>
    <source>
        <strain evidence="6">CBS 627.86</strain>
    </source>
</reference>
<feature type="region of interest" description="Disordered" evidence="4">
    <location>
        <begin position="1062"/>
        <end position="1149"/>
    </location>
</feature>
<dbReference type="GO" id="GO:0033314">
    <property type="term" value="P:mitotic DNA replication checkpoint signaling"/>
    <property type="evidence" value="ECO:0007669"/>
    <property type="project" value="TreeGrafter"/>
</dbReference>
<feature type="compositionally biased region" description="Basic and acidic residues" evidence="4">
    <location>
        <begin position="1121"/>
        <end position="1131"/>
    </location>
</feature>
<feature type="compositionally biased region" description="Acidic residues" evidence="4">
    <location>
        <begin position="122"/>
        <end position="131"/>
    </location>
</feature>
<evidence type="ECO:0000259" key="5">
    <source>
        <dbReference type="Pfam" id="PF09444"/>
    </source>
</evidence>
<dbReference type="GO" id="GO:0005634">
    <property type="term" value="C:nucleus"/>
    <property type="evidence" value="ECO:0007669"/>
    <property type="project" value="UniProtKB-SubCell"/>
</dbReference>
<comment type="subcellular location">
    <subcellularLocation>
        <location evidence="1">Nucleus</location>
    </subcellularLocation>
</comment>
<feature type="compositionally biased region" description="Polar residues" evidence="4">
    <location>
        <begin position="495"/>
        <end position="504"/>
    </location>
</feature>
<feature type="compositionally biased region" description="Acidic residues" evidence="4">
    <location>
        <begin position="595"/>
        <end position="630"/>
    </location>
</feature>
<keyword evidence="3" id="KW-0539">Nucleus</keyword>
<feature type="compositionally biased region" description="Low complexity" evidence="4">
    <location>
        <begin position="321"/>
        <end position="331"/>
    </location>
</feature>
<dbReference type="OrthoDB" id="2130597at2759"/>
<dbReference type="PANTHER" id="PTHR14396">
    <property type="entry name" value="CLASPIN"/>
    <property type="match status" value="1"/>
</dbReference>
<feature type="region of interest" description="Disordered" evidence="4">
    <location>
        <begin position="1241"/>
        <end position="1318"/>
    </location>
</feature>
<feature type="compositionally biased region" description="Basic and acidic residues" evidence="4">
    <location>
        <begin position="265"/>
        <end position="275"/>
    </location>
</feature>
<dbReference type="GO" id="GO:0007095">
    <property type="term" value="P:mitotic G2 DNA damage checkpoint signaling"/>
    <property type="evidence" value="ECO:0007669"/>
    <property type="project" value="TreeGrafter"/>
</dbReference>
<feature type="domain" description="DNA replication checkpoint mediator MRC1" evidence="5">
    <location>
        <begin position="921"/>
        <end position="1057"/>
    </location>
</feature>
<feature type="compositionally biased region" description="Basic and acidic residues" evidence="4">
    <location>
        <begin position="559"/>
        <end position="573"/>
    </location>
</feature>
<keyword evidence="2" id="KW-0597">Phosphoprotein</keyword>
<dbReference type="InterPro" id="IPR018564">
    <property type="entry name" value="Repl_chkpnt_MRC1_dom"/>
</dbReference>
<feature type="region of interest" description="Disordered" evidence="4">
    <location>
        <begin position="559"/>
        <end position="707"/>
    </location>
</feature>
<feature type="compositionally biased region" description="Basic residues" evidence="4">
    <location>
        <begin position="1293"/>
        <end position="1307"/>
    </location>
</feature>
<feature type="compositionally biased region" description="Basic and acidic residues" evidence="4">
    <location>
        <begin position="92"/>
        <end position="106"/>
    </location>
</feature>
<evidence type="ECO:0000313" key="7">
    <source>
        <dbReference type="Proteomes" id="UP000799770"/>
    </source>
</evidence>
<organism evidence="6 7">
    <name type="scientific">Lophiotrema nucula</name>
    <dbReference type="NCBI Taxonomy" id="690887"/>
    <lineage>
        <taxon>Eukaryota</taxon>
        <taxon>Fungi</taxon>
        <taxon>Dikarya</taxon>
        <taxon>Ascomycota</taxon>
        <taxon>Pezizomycotina</taxon>
        <taxon>Dothideomycetes</taxon>
        <taxon>Pleosporomycetidae</taxon>
        <taxon>Pleosporales</taxon>
        <taxon>Lophiotremataceae</taxon>
        <taxon>Lophiotrema</taxon>
    </lineage>
</organism>
<feature type="region of interest" description="Disordered" evidence="4">
    <location>
        <begin position="1163"/>
        <end position="1190"/>
    </location>
</feature>
<feature type="compositionally biased region" description="Polar residues" evidence="4">
    <location>
        <begin position="811"/>
        <end position="822"/>
    </location>
</feature>
<feature type="region of interest" description="Disordered" evidence="4">
    <location>
        <begin position="315"/>
        <end position="351"/>
    </location>
</feature>
<dbReference type="GO" id="GO:0010997">
    <property type="term" value="F:anaphase-promoting complex binding"/>
    <property type="evidence" value="ECO:0007669"/>
    <property type="project" value="TreeGrafter"/>
</dbReference>
<dbReference type="Proteomes" id="UP000799770">
    <property type="component" value="Unassembled WGS sequence"/>
</dbReference>
<feature type="compositionally biased region" description="Acidic residues" evidence="4">
    <location>
        <begin position="67"/>
        <end position="87"/>
    </location>
</feature>
<evidence type="ECO:0000256" key="2">
    <source>
        <dbReference type="ARBA" id="ARBA00022553"/>
    </source>
</evidence>
<gene>
    <name evidence="6" type="ORF">BDV96DRAFT_573547</name>
</gene>
<dbReference type="EMBL" id="ML977321">
    <property type="protein sequence ID" value="KAF2116201.1"/>
    <property type="molecule type" value="Genomic_DNA"/>
</dbReference>
<feature type="compositionally biased region" description="Acidic residues" evidence="4">
    <location>
        <begin position="1062"/>
        <end position="1080"/>
    </location>
</feature>
<evidence type="ECO:0000313" key="6">
    <source>
        <dbReference type="EMBL" id="KAF2116201.1"/>
    </source>
</evidence>
<feature type="compositionally biased region" description="Polar residues" evidence="4">
    <location>
        <begin position="276"/>
        <end position="285"/>
    </location>
</feature>
<keyword evidence="7" id="KW-1185">Reference proteome</keyword>
<feature type="region of interest" description="Disordered" evidence="4">
    <location>
        <begin position="739"/>
        <end position="798"/>
    </location>
</feature>
<feature type="compositionally biased region" description="Acidic residues" evidence="4">
    <location>
        <begin position="929"/>
        <end position="939"/>
    </location>
</feature>
<feature type="region of interest" description="Disordered" evidence="4">
    <location>
        <begin position="928"/>
        <end position="964"/>
    </location>
</feature>
<feature type="region of interest" description="Disordered" evidence="4">
    <location>
        <begin position="1"/>
        <end position="291"/>
    </location>
</feature>
<feature type="compositionally biased region" description="Low complexity" evidence="4">
    <location>
        <begin position="422"/>
        <end position="433"/>
    </location>
</feature>
<feature type="compositionally biased region" description="Polar residues" evidence="4">
    <location>
        <begin position="780"/>
        <end position="796"/>
    </location>
</feature>
<dbReference type="Pfam" id="PF09444">
    <property type="entry name" value="MRC1"/>
    <property type="match status" value="1"/>
</dbReference>
<feature type="compositionally biased region" description="Acidic residues" evidence="4">
    <location>
        <begin position="946"/>
        <end position="956"/>
    </location>
</feature>
<proteinExistence type="predicted"/>
<feature type="compositionally biased region" description="Basic and acidic residues" evidence="4">
    <location>
        <begin position="213"/>
        <end position="229"/>
    </location>
</feature>
<dbReference type="InterPro" id="IPR024146">
    <property type="entry name" value="Claspin"/>
</dbReference>
<feature type="compositionally biased region" description="Polar residues" evidence="4">
    <location>
        <begin position="107"/>
        <end position="120"/>
    </location>
</feature>